<dbReference type="RefSeq" id="WP_090916361.1">
    <property type="nucleotide sequence ID" value="NZ_FMVM01000002.1"/>
</dbReference>
<sequence>MQQLMKRIAVSDKCVACGSCVVNSEFLTETPEGFAIPVDPGLITEVQYLDFKEVEVSCPVQAISVEDEYITGHSGSEALVKLKALISEKLDNFSIPYPSQSDYDFVENNYEAPPLLTKDMSAKVYNSYDKADREGFNAFKDTMYSQQKALIQAVCINYKTKQLKKFSYYNKTEGNYFYDINREIAKTLGEVVVLGQAISNNQLNLPADFSEFDVGPDFGFEGESYCYRLRHLERYDWNTGMKEAEFFKTYINVEDYGDGYKYSLVEAEKTFREYIVFGLSMQMYKELDPKIETLYKKYSEVFQETLNKKLSLLKSELKKHINLESSPNVNQDAIIQQIKSLVNETKSIPLKKESVFRSIDTDYDSSFRFSSHSKASEAAQNRVWRLYKECSNYLEIGNADRISFDLANKYQTQLESTVNTFKKKLQAIYDKHGMAYPNFTLELDCGAYIILVDLSDYNQVTSHINGGIREFIDENVIGWGRGIDKENYFSYSDLSYDVIESITWKQGLFGEKEVPVFCYHYFSGEFLSGFYRAIEACCDYVFESGYMRTLVFKVYESLQQEVKQKIIPTLKK</sequence>
<evidence type="ECO:0000313" key="2">
    <source>
        <dbReference type="Proteomes" id="UP000198538"/>
    </source>
</evidence>
<dbReference type="AlphaFoldDB" id="A0A1G5D7X1"/>
<proteinExistence type="predicted"/>
<evidence type="ECO:0000313" key="1">
    <source>
        <dbReference type="EMBL" id="SCY10726.1"/>
    </source>
</evidence>
<reference evidence="2" key="1">
    <citation type="submission" date="2016-10" db="EMBL/GenBank/DDBJ databases">
        <authorList>
            <person name="Varghese N."/>
            <person name="Submissions S."/>
        </authorList>
    </citation>
    <scope>NUCLEOTIDE SEQUENCE [LARGE SCALE GENOMIC DNA]</scope>
    <source>
        <strain evidence="2">BL9</strain>
    </source>
</reference>
<dbReference type="Gene3D" id="3.30.70.20">
    <property type="match status" value="1"/>
</dbReference>
<dbReference type="Proteomes" id="UP000198538">
    <property type="component" value="Unassembled WGS sequence"/>
</dbReference>
<accession>A0A1G5D7X1</accession>
<organism evidence="1 2">
    <name type="scientific">Paenibacillus polysaccharolyticus</name>
    <dbReference type="NCBI Taxonomy" id="582692"/>
    <lineage>
        <taxon>Bacteria</taxon>
        <taxon>Bacillati</taxon>
        <taxon>Bacillota</taxon>
        <taxon>Bacilli</taxon>
        <taxon>Bacillales</taxon>
        <taxon>Paenibacillaceae</taxon>
        <taxon>Paenibacillus</taxon>
    </lineage>
</organism>
<gene>
    <name evidence="1" type="ORF">SAMN05720606_102373</name>
</gene>
<protein>
    <submittedName>
        <fullName evidence="1">Ferredoxin</fullName>
    </submittedName>
</protein>
<dbReference type="STRING" id="582692.SAMN05720606_102373"/>
<name>A0A1G5D7X1_9BACL</name>
<dbReference type="EMBL" id="FMVM01000002">
    <property type="protein sequence ID" value="SCY10726.1"/>
    <property type="molecule type" value="Genomic_DNA"/>
</dbReference>
<keyword evidence="2" id="KW-1185">Reference proteome</keyword>